<protein>
    <submittedName>
        <fullName evidence="1">Uncharacterized protein</fullName>
    </submittedName>
</protein>
<name>A0A7H0Y213_9BACL</name>
<accession>A0A7H0Y213</accession>
<organism evidence="1 2">
    <name type="scientific">Paenibacillus peoriae</name>
    <dbReference type="NCBI Taxonomy" id="59893"/>
    <lineage>
        <taxon>Bacteria</taxon>
        <taxon>Bacillati</taxon>
        <taxon>Bacillota</taxon>
        <taxon>Bacilli</taxon>
        <taxon>Bacillales</taxon>
        <taxon>Paenibacillaceae</taxon>
        <taxon>Paenibacillus</taxon>
    </lineage>
</organism>
<dbReference type="EMBL" id="CP061172">
    <property type="protein sequence ID" value="QNR65121.1"/>
    <property type="molecule type" value="Genomic_DNA"/>
</dbReference>
<dbReference type="RefSeq" id="WP_190297031.1">
    <property type="nucleotide sequence ID" value="NZ_CP061172.1"/>
</dbReference>
<sequence>MQKSYLDLRVRIPINESNEHPLEVKMNLLISDMSQQIGQYNGTIEGHSIITKEIVYTTSRGEDFTEEELLSQIISWMRITEPFSLFTGQLYVLAQDELYGLVLTNLGGIHPIQKLEQFGHEEIRMVLIRMNTRIESFMSMPVTGFSFE</sequence>
<gene>
    <name evidence="1" type="ORF">IAQ67_14465</name>
</gene>
<reference evidence="1 2" key="1">
    <citation type="submission" date="2020-09" db="EMBL/GenBank/DDBJ databases">
        <title>Characterization of Paenibacillus peoriae strain ZF390 with broad-spectrum antimicrobial activity as a potential biocontrol agent.</title>
        <authorList>
            <person name="Li L."/>
            <person name="Zhao Y."/>
            <person name="Li B."/>
            <person name="Xie X."/>
        </authorList>
    </citation>
    <scope>NUCLEOTIDE SEQUENCE [LARGE SCALE GENOMIC DNA]</scope>
    <source>
        <strain evidence="1 2">ZF390</strain>
    </source>
</reference>
<dbReference type="Proteomes" id="UP000516384">
    <property type="component" value="Chromosome"/>
</dbReference>
<evidence type="ECO:0000313" key="1">
    <source>
        <dbReference type="EMBL" id="QNR65121.1"/>
    </source>
</evidence>
<dbReference type="AlphaFoldDB" id="A0A7H0Y213"/>
<evidence type="ECO:0000313" key="2">
    <source>
        <dbReference type="Proteomes" id="UP000516384"/>
    </source>
</evidence>
<proteinExistence type="predicted"/>